<keyword evidence="3" id="KW-0378">Hydrolase</keyword>
<dbReference type="InterPro" id="IPR003653">
    <property type="entry name" value="Peptidase_C48_C"/>
</dbReference>
<dbReference type="PANTHER" id="PTHR12606:SF141">
    <property type="entry name" value="GH15225P-RELATED"/>
    <property type="match status" value="1"/>
</dbReference>
<reference evidence="6" key="1">
    <citation type="submission" date="2021-02" db="EMBL/GenBank/DDBJ databases">
        <title>First Annotated Genome of the Yellow-green Alga Tribonema minus.</title>
        <authorList>
            <person name="Mahan K.M."/>
        </authorList>
    </citation>
    <scope>NUCLEOTIDE SEQUENCE</scope>
    <source>
        <strain evidence="6">UTEX B ZZ1240</strain>
    </source>
</reference>
<organism evidence="6 7">
    <name type="scientific">Tribonema minus</name>
    <dbReference type="NCBI Taxonomy" id="303371"/>
    <lineage>
        <taxon>Eukaryota</taxon>
        <taxon>Sar</taxon>
        <taxon>Stramenopiles</taxon>
        <taxon>Ochrophyta</taxon>
        <taxon>PX clade</taxon>
        <taxon>Xanthophyceae</taxon>
        <taxon>Tribonematales</taxon>
        <taxon>Tribonemataceae</taxon>
        <taxon>Tribonema</taxon>
    </lineage>
</organism>
<keyword evidence="7" id="KW-1185">Reference proteome</keyword>
<dbReference type="GO" id="GO:0016929">
    <property type="term" value="F:deSUMOylase activity"/>
    <property type="evidence" value="ECO:0007669"/>
    <property type="project" value="TreeGrafter"/>
</dbReference>
<evidence type="ECO:0000256" key="4">
    <source>
        <dbReference type="ARBA" id="ARBA00022807"/>
    </source>
</evidence>
<keyword evidence="4" id="KW-0788">Thiol protease</keyword>
<keyword evidence="2" id="KW-0645">Protease</keyword>
<dbReference type="InterPro" id="IPR038765">
    <property type="entry name" value="Papain-like_cys_pep_sf"/>
</dbReference>
<evidence type="ECO:0000259" key="5">
    <source>
        <dbReference type="PROSITE" id="PS50600"/>
    </source>
</evidence>
<dbReference type="PANTHER" id="PTHR12606">
    <property type="entry name" value="SENTRIN/SUMO-SPECIFIC PROTEASE"/>
    <property type="match status" value="1"/>
</dbReference>
<comment type="similarity">
    <text evidence="1">Belongs to the peptidase C48 family.</text>
</comment>
<feature type="domain" description="Ubiquitin-like protease family profile" evidence="5">
    <location>
        <begin position="18"/>
        <end position="193"/>
    </location>
</feature>
<dbReference type="Proteomes" id="UP000664859">
    <property type="component" value="Unassembled WGS sequence"/>
</dbReference>
<dbReference type="Gene3D" id="3.40.395.10">
    <property type="entry name" value="Adenoviral Proteinase, Chain A"/>
    <property type="match status" value="1"/>
</dbReference>
<evidence type="ECO:0000313" key="7">
    <source>
        <dbReference type="Proteomes" id="UP000664859"/>
    </source>
</evidence>
<evidence type="ECO:0000256" key="1">
    <source>
        <dbReference type="ARBA" id="ARBA00005234"/>
    </source>
</evidence>
<dbReference type="Pfam" id="PF02902">
    <property type="entry name" value="Peptidase_C48"/>
    <property type="match status" value="1"/>
</dbReference>
<proteinExistence type="inferred from homology"/>
<evidence type="ECO:0000256" key="3">
    <source>
        <dbReference type="ARBA" id="ARBA00022801"/>
    </source>
</evidence>
<name>A0A835YXA5_9STRA</name>
<evidence type="ECO:0000313" key="6">
    <source>
        <dbReference type="EMBL" id="KAG5183151.1"/>
    </source>
</evidence>
<dbReference type="GO" id="GO:0016926">
    <property type="term" value="P:protein desumoylation"/>
    <property type="evidence" value="ECO:0007669"/>
    <property type="project" value="TreeGrafter"/>
</dbReference>
<dbReference type="SUPFAM" id="SSF54001">
    <property type="entry name" value="Cysteine proteinases"/>
    <property type="match status" value="1"/>
</dbReference>
<evidence type="ECO:0000256" key="2">
    <source>
        <dbReference type="ARBA" id="ARBA00022670"/>
    </source>
</evidence>
<dbReference type="EMBL" id="JAFCMP010000223">
    <property type="protein sequence ID" value="KAG5183151.1"/>
    <property type="molecule type" value="Genomic_DNA"/>
</dbReference>
<dbReference type="OrthoDB" id="76387at2759"/>
<gene>
    <name evidence="6" type="ORF">JKP88DRAFT_157183</name>
</gene>
<sequence>MSAFHGAAADVLFDAPQRSLPRSGFKRLEGTTWLNDEVISAYTWLLNERDAKYCAADPSRRPCYAMHTFFASTLHGSQSKTPERISRALSKYAVPLDVFSLDKWLVPINIGGMHWAAMVVHCQKMRVEYVDSMGGRGIEFMEGMLAFLKYEHRVRKGRELPPGWQMFSYQHTTPQQANGCDCGVFACITMDFIMEGLPFDFRQDDPEKLPEGAVVHDDMPRFRQVIGTSILAREAPASM</sequence>
<dbReference type="AlphaFoldDB" id="A0A835YXA5"/>
<comment type="caution">
    <text evidence="6">The sequence shown here is derived from an EMBL/GenBank/DDBJ whole genome shotgun (WGS) entry which is preliminary data.</text>
</comment>
<dbReference type="GO" id="GO:0006508">
    <property type="term" value="P:proteolysis"/>
    <property type="evidence" value="ECO:0007669"/>
    <property type="project" value="UniProtKB-KW"/>
</dbReference>
<accession>A0A835YXA5</accession>
<protein>
    <recommendedName>
        <fullName evidence="5">Ubiquitin-like protease family profile domain-containing protein</fullName>
    </recommendedName>
</protein>
<dbReference type="GO" id="GO:0005634">
    <property type="term" value="C:nucleus"/>
    <property type="evidence" value="ECO:0007669"/>
    <property type="project" value="TreeGrafter"/>
</dbReference>
<dbReference type="PROSITE" id="PS50600">
    <property type="entry name" value="ULP_PROTEASE"/>
    <property type="match status" value="1"/>
</dbReference>